<name>A0A1R2BIZ2_9CILI</name>
<comment type="caution">
    <text evidence="2">The sequence shown here is derived from an EMBL/GenBank/DDBJ whole genome shotgun (WGS) entry which is preliminary data.</text>
</comment>
<sequence length="99" mass="11343">MDPETLAKTIATRDLQIDQLGEQLRDSLIKIDSLCKSFEEAQKVNSELKKKLSKKNTMIQQEENDISLLKGKINSYNIRTWSDTFSGFKSWISSKMPTS</sequence>
<evidence type="ECO:0000313" key="2">
    <source>
        <dbReference type="EMBL" id="OMJ76711.1"/>
    </source>
</evidence>
<feature type="coiled-coil region" evidence="1">
    <location>
        <begin position="31"/>
        <end position="79"/>
    </location>
</feature>
<reference evidence="2 3" key="1">
    <citation type="submission" date="2016-11" db="EMBL/GenBank/DDBJ databases">
        <title>The macronuclear genome of Stentor coeruleus: a giant cell with tiny introns.</title>
        <authorList>
            <person name="Slabodnick M."/>
            <person name="Ruby J.G."/>
            <person name="Reiff S.B."/>
            <person name="Swart E.C."/>
            <person name="Gosai S."/>
            <person name="Prabakaran S."/>
            <person name="Witkowska E."/>
            <person name="Larue G.E."/>
            <person name="Fisher S."/>
            <person name="Freeman R.M."/>
            <person name="Gunawardena J."/>
            <person name="Chu W."/>
            <person name="Stover N.A."/>
            <person name="Gregory B.D."/>
            <person name="Nowacki M."/>
            <person name="Derisi J."/>
            <person name="Roy S.W."/>
            <person name="Marshall W.F."/>
            <person name="Sood P."/>
        </authorList>
    </citation>
    <scope>NUCLEOTIDE SEQUENCE [LARGE SCALE GENOMIC DNA]</scope>
    <source>
        <strain evidence="2">WM001</strain>
    </source>
</reference>
<keyword evidence="1" id="KW-0175">Coiled coil</keyword>
<dbReference type="EMBL" id="MPUH01000614">
    <property type="protein sequence ID" value="OMJ76711.1"/>
    <property type="molecule type" value="Genomic_DNA"/>
</dbReference>
<evidence type="ECO:0000256" key="1">
    <source>
        <dbReference type="SAM" id="Coils"/>
    </source>
</evidence>
<dbReference type="Proteomes" id="UP000187209">
    <property type="component" value="Unassembled WGS sequence"/>
</dbReference>
<organism evidence="2 3">
    <name type="scientific">Stentor coeruleus</name>
    <dbReference type="NCBI Taxonomy" id="5963"/>
    <lineage>
        <taxon>Eukaryota</taxon>
        <taxon>Sar</taxon>
        <taxon>Alveolata</taxon>
        <taxon>Ciliophora</taxon>
        <taxon>Postciliodesmatophora</taxon>
        <taxon>Heterotrichea</taxon>
        <taxon>Heterotrichida</taxon>
        <taxon>Stentoridae</taxon>
        <taxon>Stentor</taxon>
    </lineage>
</organism>
<accession>A0A1R2BIZ2</accession>
<protein>
    <submittedName>
        <fullName evidence="2">Uncharacterized protein</fullName>
    </submittedName>
</protein>
<keyword evidence="3" id="KW-1185">Reference proteome</keyword>
<dbReference type="AlphaFoldDB" id="A0A1R2BIZ2"/>
<proteinExistence type="predicted"/>
<gene>
    <name evidence="2" type="ORF">SteCoe_23823</name>
</gene>
<evidence type="ECO:0000313" key="3">
    <source>
        <dbReference type="Proteomes" id="UP000187209"/>
    </source>
</evidence>